<reference evidence="5 6" key="1">
    <citation type="journal article" name="Sci. Rep.">
        <title>Telomere-to-telomere assembled and centromere annotated genomes of the two main subspecies of the button mushroom Agaricus bisporus reveal especially polymorphic chromosome ends.</title>
        <authorList>
            <person name="Sonnenberg A.S.M."/>
            <person name="Sedaghat-Telgerd N."/>
            <person name="Lavrijssen B."/>
            <person name="Ohm R.A."/>
            <person name="Hendrickx P.M."/>
            <person name="Scholtmeijer K."/>
            <person name="Baars J.J.P."/>
            <person name="van Peer A."/>
        </authorList>
    </citation>
    <scope>NUCLEOTIDE SEQUENCE [LARGE SCALE GENOMIC DNA]</scope>
    <source>
        <strain evidence="5 6">H119_p4</strain>
    </source>
</reference>
<feature type="compositionally biased region" description="Polar residues" evidence="2">
    <location>
        <begin position="1394"/>
        <end position="1403"/>
    </location>
</feature>
<name>A0A8H7F4Z5_AGABI</name>
<protein>
    <recommendedName>
        <fullName evidence="4">Rab-GAP TBC domain-containing protein</fullName>
    </recommendedName>
</protein>
<feature type="region of interest" description="Disordered" evidence="2">
    <location>
        <begin position="1035"/>
        <end position="1088"/>
    </location>
</feature>
<feature type="region of interest" description="Disordered" evidence="2">
    <location>
        <begin position="1143"/>
        <end position="1194"/>
    </location>
</feature>
<evidence type="ECO:0000256" key="2">
    <source>
        <dbReference type="SAM" id="MobiDB-lite"/>
    </source>
</evidence>
<feature type="region of interest" description="Disordered" evidence="2">
    <location>
        <begin position="900"/>
        <end position="1000"/>
    </location>
</feature>
<dbReference type="Pfam" id="PF00566">
    <property type="entry name" value="RabGAP-TBC"/>
    <property type="match status" value="1"/>
</dbReference>
<accession>A0A8H7F4Z5</accession>
<feature type="compositionally biased region" description="Low complexity" evidence="2">
    <location>
        <begin position="1331"/>
        <end position="1346"/>
    </location>
</feature>
<feature type="compositionally biased region" description="Low complexity" evidence="2">
    <location>
        <begin position="971"/>
        <end position="995"/>
    </location>
</feature>
<feature type="compositionally biased region" description="Low complexity" evidence="2">
    <location>
        <begin position="1209"/>
        <end position="1218"/>
    </location>
</feature>
<feature type="region of interest" description="Disordered" evidence="2">
    <location>
        <begin position="1322"/>
        <end position="1476"/>
    </location>
</feature>
<dbReference type="InterPro" id="IPR035969">
    <property type="entry name" value="Rab-GAP_TBC_sf"/>
</dbReference>
<dbReference type="Proteomes" id="UP000629468">
    <property type="component" value="Unassembled WGS sequence"/>
</dbReference>
<feature type="compositionally biased region" description="Polar residues" evidence="2">
    <location>
        <begin position="1050"/>
        <end position="1059"/>
    </location>
</feature>
<feature type="compositionally biased region" description="Polar residues" evidence="2">
    <location>
        <begin position="934"/>
        <end position="950"/>
    </location>
</feature>
<dbReference type="PANTHER" id="PTHR12161">
    <property type="entry name" value="IST1 FAMILY MEMBER"/>
    <property type="match status" value="1"/>
</dbReference>
<feature type="compositionally biased region" description="Acidic residues" evidence="2">
    <location>
        <begin position="1451"/>
        <end position="1461"/>
    </location>
</feature>
<comment type="caution">
    <text evidence="5">The sequence shown here is derived from an EMBL/GenBank/DDBJ whole genome shotgun (WGS) entry which is preliminary data.</text>
</comment>
<evidence type="ECO:0000313" key="6">
    <source>
        <dbReference type="Proteomes" id="UP000629468"/>
    </source>
</evidence>
<dbReference type="SMART" id="SM00164">
    <property type="entry name" value="TBC"/>
    <property type="match status" value="1"/>
</dbReference>
<organism evidence="5 6">
    <name type="scientific">Agaricus bisporus var. burnettii</name>
    <dbReference type="NCBI Taxonomy" id="192524"/>
    <lineage>
        <taxon>Eukaryota</taxon>
        <taxon>Fungi</taxon>
        <taxon>Dikarya</taxon>
        <taxon>Basidiomycota</taxon>
        <taxon>Agaricomycotina</taxon>
        <taxon>Agaricomycetes</taxon>
        <taxon>Agaricomycetidae</taxon>
        <taxon>Agaricales</taxon>
        <taxon>Agaricineae</taxon>
        <taxon>Agaricaceae</taxon>
        <taxon>Agaricus</taxon>
    </lineage>
</organism>
<feature type="compositionally biased region" description="Acidic residues" evidence="2">
    <location>
        <begin position="924"/>
        <end position="933"/>
    </location>
</feature>
<keyword evidence="3" id="KW-0812">Transmembrane</keyword>
<evidence type="ECO:0000313" key="5">
    <source>
        <dbReference type="EMBL" id="KAF7777491.1"/>
    </source>
</evidence>
<keyword evidence="3" id="KW-0472">Membrane</keyword>
<proteinExistence type="inferred from homology"/>
<keyword evidence="3" id="KW-1133">Transmembrane helix</keyword>
<dbReference type="PROSITE" id="PS50086">
    <property type="entry name" value="TBC_RABGAP"/>
    <property type="match status" value="1"/>
</dbReference>
<dbReference type="GO" id="GO:0015031">
    <property type="term" value="P:protein transport"/>
    <property type="evidence" value="ECO:0007669"/>
    <property type="project" value="InterPro"/>
</dbReference>
<feature type="compositionally biased region" description="Basic and acidic residues" evidence="2">
    <location>
        <begin position="1441"/>
        <end position="1450"/>
    </location>
</feature>
<dbReference type="SUPFAM" id="SSF47923">
    <property type="entry name" value="Ypt/Rab-GAP domain of gyp1p"/>
    <property type="match status" value="2"/>
</dbReference>
<dbReference type="Pfam" id="PF03398">
    <property type="entry name" value="Ist1"/>
    <property type="match status" value="1"/>
</dbReference>
<dbReference type="Gene3D" id="1.10.472.80">
    <property type="entry name" value="Ypt/Rab-GAP domain of gyp1p, domain 3"/>
    <property type="match status" value="1"/>
</dbReference>
<feature type="compositionally biased region" description="Low complexity" evidence="2">
    <location>
        <begin position="1164"/>
        <end position="1180"/>
    </location>
</feature>
<feature type="transmembrane region" description="Helical" evidence="3">
    <location>
        <begin position="48"/>
        <end position="71"/>
    </location>
</feature>
<comment type="similarity">
    <text evidence="1">Belongs to the IST1 family.</text>
</comment>
<gene>
    <name evidence="5" type="ORF">Agabi119p4_3563</name>
</gene>
<feature type="compositionally biased region" description="Low complexity" evidence="2">
    <location>
        <begin position="1462"/>
        <end position="1476"/>
    </location>
</feature>
<sequence>MTEESSLFLRFRTVAFSCVNFFSFLWIILDSIVIFSQWDDMNKYERSLVSVMLIVNVITVVMLLVLLLVQFRVWLDVARISLLLTTQIGSAGAFALWKPQFNCEEKSGDEEGICDILAICILVTSWIVPALLLIYLVGLAYRSFRHRVGRACIASDTETRDALPEGTYPKKPHLSTVFPAPVAFPPEVCNRQFVSVNSRRITMPTTASEAPSLPTNLYTPGSPARLSKRSPSAYNLYNPPVTGPNAGTWSRRAMLGEKPDASTPLANIGSHVMTNWDPTSAKAQLRTTIQRLGQLQVRKDADATITRKDIATLLQQGNVALARSKAQNLIHEDSLADLLEVLEQQVATLLDRFSELEQRSPPSPILLEASSNIIFAASRLQLQDLGTVSNLISARLEPEVLRFAREHRDTYVSPKVMQAALRPTPTAAHVDAYLEEVAKGHGISWTAGPHRQDLVNPLSEILDFQSSSSVNMKQLQSLCAQGIPDEPSWLRPRLWKLFMGILPVDKAAWKTDLAKQRDAYYDLVRRLLRPFTDLPPPVLPISGPDEILIKVYKHLAHIPKELIDQLDSEPEDRTACPLHRNADEKTRISFADCLDTRSQQLRRLNENDQEGTTIPSTPEIRLERDDVYTTPTTFSEPSAFSNDCSTPTTLLSSKSIALGRASQKHASALLRLLYIHASINPGNLSPYVPSLLLPLYIAMTQEVDPEDLAHVEADSFWLFEGFVAEFAELEDENSLETWLNRLENQLGRQDPQLLEQLNDIGLHPSSPHYSSRWLSSLLTHTLPLSAINPVWDVILSQPGRERGKHPRLESLCEICTAMVIAMKPLLFKQQKSSGLWEEPSDGFLEGLAILQSYPVESLGGIDTVLQLLTVDRNLSQPTNGDLKKSQPGLGSRIRVTMWKGFTNQIDSPEKSDEESDEELRGGDNSEEVDDGNDTETPSNGLQSDNLTSRIANKVWRGITNQSSMEPPPSPVVGLSPPMSPASSVSESLSSSSNQPKENLSSSAGLWAYTDKLKDSDTVAALSKISSNWRAKAMLSPWSRPKNPLPDLSHESQSAVTSPVQKKIEPEFKRSSLPVYDHSGTVYNPPPRPSIFRNPRDSFVPAEAVPFVLSPTEISLNEMIPDSGKSSGSFLERTRNLQSSLMSLTKTQNPQPPPTTTPKAGPRPLLLNSSSLITSRSSGKSRVTPQSADGGEDWADTTVLRKEQFHRDSISSISSLSPSDAVSRKQTRSDYDSDTGTSRFVPLNRRSVSPMALASKSYASRPSSTASAASSEQTVPATPAKNVPSEYRDAVDVVSPNDGEVSPDSKVDLPILSERVTLTRKTLRRKPQPVISLPSDTSDSSTGSLTSRAARLKNKHYPPRLSQLHMSSPSQAENDKSTSPSNLEVPWPNDDEETATTPRASTFDGSAASPSSPLRSPKNRIERARKTSNSSRPRKLSNTNKESVRRSRSDSTAEDGDDEGYDDLLSAYESEENSSAA</sequence>
<evidence type="ECO:0000259" key="4">
    <source>
        <dbReference type="PROSITE" id="PS50086"/>
    </source>
</evidence>
<feature type="transmembrane region" description="Helical" evidence="3">
    <location>
        <begin position="117"/>
        <end position="141"/>
    </location>
</feature>
<dbReference type="InterPro" id="IPR042277">
    <property type="entry name" value="IST1-like"/>
</dbReference>
<dbReference type="Gene3D" id="1.20.1260.60">
    <property type="entry name" value="Vacuolar protein sorting-associated protein Ist1"/>
    <property type="match status" value="1"/>
</dbReference>
<feature type="transmembrane region" description="Helical" evidence="3">
    <location>
        <begin position="14"/>
        <end position="36"/>
    </location>
</feature>
<feature type="compositionally biased region" description="Polar residues" evidence="2">
    <location>
        <begin position="1363"/>
        <end position="1381"/>
    </location>
</feature>
<feature type="domain" description="Rab-GAP TBC" evidence="4">
    <location>
        <begin position="485"/>
        <end position="798"/>
    </location>
</feature>
<dbReference type="EMBL" id="JABXXO010000005">
    <property type="protein sequence ID" value="KAF7777491.1"/>
    <property type="molecule type" value="Genomic_DNA"/>
</dbReference>
<evidence type="ECO:0000256" key="1">
    <source>
        <dbReference type="ARBA" id="ARBA00005536"/>
    </source>
</evidence>
<dbReference type="PANTHER" id="PTHR12161:SF5">
    <property type="entry name" value="IST1 HOMOLOG"/>
    <property type="match status" value="1"/>
</dbReference>
<feature type="region of interest" description="Disordered" evidence="2">
    <location>
        <begin position="1206"/>
        <end position="1306"/>
    </location>
</feature>
<feature type="compositionally biased region" description="Polar residues" evidence="2">
    <location>
        <begin position="1426"/>
        <end position="1440"/>
    </location>
</feature>
<evidence type="ECO:0000256" key="3">
    <source>
        <dbReference type="SAM" id="Phobius"/>
    </source>
</evidence>
<dbReference type="InterPro" id="IPR000195">
    <property type="entry name" value="Rab-GAP-TBC_dom"/>
</dbReference>
<feature type="compositionally biased region" description="Low complexity" evidence="2">
    <location>
        <begin position="1253"/>
        <end position="1270"/>
    </location>
</feature>
<dbReference type="InterPro" id="IPR005061">
    <property type="entry name" value="Ist1"/>
</dbReference>